<comment type="caution">
    <text evidence="3">The sequence shown here is derived from an EMBL/GenBank/DDBJ whole genome shotgun (WGS) entry which is preliminary data.</text>
</comment>
<organism evidence="3 4">
    <name type="scientific">Rhodocollybia butyracea</name>
    <dbReference type="NCBI Taxonomy" id="206335"/>
    <lineage>
        <taxon>Eukaryota</taxon>
        <taxon>Fungi</taxon>
        <taxon>Dikarya</taxon>
        <taxon>Basidiomycota</taxon>
        <taxon>Agaricomycotina</taxon>
        <taxon>Agaricomycetes</taxon>
        <taxon>Agaricomycetidae</taxon>
        <taxon>Agaricales</taxon>
        <taxon>Marasmiineae</taxon>
        <taxon>Omphalotaceae</taxon>
        <taxon>Rhodocollybia</taxon>
    </lineage>
</organism>
<keyword evidence="2" id="KW-0812">Transmembrane</keyword>
<feature type="compositionally biased region" description="Polar residues" evidence="1">
    <location>
        <begin position="528"/>
        <end position="552"/>
    </location>
</feature>
<feature type="region of interest" description="Disordered" evidence="1">
    <location>
        <begin position="40"/>
        <end position="59"/>
    </location>
</feature>
<feature type="compositionally biased region" description="Low complexity" evidence="1">
    <location>
        <begin position="303"/>
        <end position="312"/>
    </location>
</feature>
<feature type="transmembrane region" description="Helical" evidence="2">
    <location>
        <begin position="252"/>
        <end position="275"/>
    </location>
</feature>
<name>A0A9P5Q5D1_9AGAR</name>
<accession>A0A9P5Q5D1</accession>
<evidence type="ECO:0000256" key="2">
    <source>
        <dbReference type="SAM" id="Phobius"/>
    </source>
</evidence>
<feature type="transmembrane region" description="Helical" evidence="2">
    <location>
        <begin position="114"/>
        <end position="133"/>
    </location>
</feature>
<evidence type="ECO:0000256" key="1">
    <source>
        <dbReference type="SAM" id="MobiDB-lite"/>
    </source>
</evidence>
<dbReference type="AlphaFoldDB" id="A0A9P5Q5D1"/>
<feature type="transmembrane region" description="Helical" evidence="2">
    <location>
        <begin position="187"/>
        <end position="210"/>
    </location>
</feature>
<feature type="compositionally biased region" description="Polar residues" evidence="1">
    <location>
        <begin position="363"/>
        <end position="378"/>
    </location>
</feature>
<gene>
    <name evidence="3" type="ORF">BDP27DRAFT_1316983</name>
</gene>
<feature type="region of interest" description="Disordered" evidence="1">
    <location>
        <begin position="523"/>
        <end position="565"/>
    </location>
</feature>
<feature type="transmembrane region" description="Helical" evidence="2">
    <location>
        <begin position="145"/>
        <end position="167"/>
    </location>
</feature>
<proteinExistence type="predicted"/>
<keyword evidence="2" id="KW-1133">Transmembrane helix</keyword>
<dbReference type="OrthoDB" id="3222669at2759"/>
<feature type="compositionally biased region" description="Low complexity" evidence="1">
    <location>
        <begin position="340"/>
        <end position="349"/>
    </location>
</feature>
<feature type="region of interest" description="Disordered" evidence="1">
    <location>
        <begin position="472"/>
        <end position="497"/>
    </location>
</feature>
<evidence type="ECO:0000313" key="3">
    <source>
        <dbReference type="EMBL" id="KAF9074382.1"/>
    </source>
</evidence>
<keyword evidence="2" id="KW-0472">Membrane</keyword>
<dbReference type="EMBL" id="JADNRY010000013">
    <property type="protein sequence ID" value="KAF9074382.1"/>
    <property type="molecule type" value="Genomic_DNA"/>
</dbReference>
<feature type="compositionally biased region" description="Polar residues" evidence="1">
    <location>
        <begin position="313"/>
        <end position="326"/>
    </location>
</feature>
<sequence length="565" mass="62441">MATYSLCADTLESHSTGHLHTRTISSDFPHTRTASSATLRTITTDQSHTTEPLLNSTNSGSLTYQDLLATQPGDEDRERWGTGLSLDGLSPTFKETQPFESAKKRLQILKLTGYVFKFVLGVWALYNTIRYFIAYTIYDSMQGQIAALVLGTSTAICLALFVCAAILSTSLIRAHIPIHSLRLLGGILHFLALFFLVSPSFVNLALTIVWRKSSVVELVPELRCRLDVDVVWSITAGTCNHTTVAQWLGLSIFRAVLTLFLAVMYTLISCAFIGTRRRFQRRRRRRRRMLPDNSIVVSPPPLSASSQAPLNPGRSSQHPSRSTVVLQENHRTPDRSLRGSVASSVFHASFSDDDGDDDHNPELQMQQRSSTHVPLTNPESDRELYSFADRFRAIVSQISLEADEALQFAQPDDVDDEPAHLFDDIYTSLPPYSYDEFGYPPDDHVRILNGFVRRMPTIESLGSRELTSIASTHDRFTSPSRPPTLSEFTGSNPPSRTNSLGLAAAIGGLGLKSSEMGELVDQIEKDNSFTTGTSRSVSYRTAQSNGSTSSSPVAEHFPSPSSSWN</sequence>
<evidence type="ECO:0000313" key="4">
    <source>
        <dbReference type="Proteomes" id="UP000772434"/>
    </source>
</evidence>
<feature type="compositionally biased region" description="Basic and acidic residues" evidence="1">
    <location>
        <begin position="328"/>
        <end position="337"/>
    </location>
</feature>
<dbReference type="Proteomes" id="UP000772434">
    <property type="component" value="Unassembled WGS sequence"/>
</dbReference>
<feature type="compositionally biased region" description="Polar residues" evidence="1">
    <location>
        <begin position="486"/>
        <end position="497"/>
    </location>
</feature>
<feature type="region of interest" description="Disordered" evidence="1">
    <location>
        <begin position="290"/>
        <end position="379"/>
    </location>
</feature>
<reference evidence="3" key="1">
    <citation type="submission" date="2020-11" db="EMBL/GenBank/DDBJ databases">
        <authorList>
            <consortium name="DOE Joint Genome Institute"/>
            <person name="Ahrendt S."/>
            <person name="Riley R."/>
            <person name="Andreopoulos W."/>
            <person name="Labutti K."/>
            <person name="Pangilinan J."/>
            <person name="Ruiz-Duenas F.J."/>
            <person name="Barrasa J.M."/>
            <person name="Sanchez-Garcia M."/>
            <person name="Camarero S."/>
            <person name="Miyauchi S."/>
            <person name="Serrano A."/>
            <person name="Linde D."/>
            <person name="Babiker R."/>
            <person name="Drula E."/>
            <person name="Ayuso-Fernandez I."/>
            <person name="Pacheco R."/>
            <person name="Padilla G."/>
            <person name="Ferreira P."/>
            <person name="Barriuso J."/>
            <person name="Kellner H."/>
            <person name="Castanera R."/>
            <person name="Alfaro M."/>
            <person name="Ramirez L."/>
            <person name="Pisabarro A.G."/>
            <person name="Kuo A."/>
            <person name="Tritt A."/>
            <person name="Lipzen A."/>
            <person name="He G."/>
            <person name="Yan M."/>
            <person name="Ng V."/>
            <person name="Cullen D."/>
            <person name="Martin F."/>
            <person name="Rosso M.-N."/>
            <person name="Henrissat B."/>
            <person name="Hibbett D."/>
            <person name="Martinez A.T."/>
            <person name="Grigoriev I.V."/>
        </authorList>
    </citation>
    <scope>NUCLEOTIDE SEQUENCE</scope>
    <source>
        <strain evidence="3">AH 40177</strain>
    </source>
</reference>
<keyword evidence="4" id="KW-1185">Reference proteome</keyword>
<protein>
    <submittedName>
        <fullName evidence="3">Uncharacterized protein</fullName>
    </submittedName>
</protein>